<accession>A0A6A5YGT9</accession>
<proteinExistence type="predicted"/>
<feature type="region of interest" description="Disordered" evidence="1">
    <location>
        <begin position="55"/>
        <end position="81"/>
    </location>
</feature>
<gene>
    <name evidence="3" type="ORF">BDV96DRAFT_654674</name>
</gene>
<evidence type="ECO:0000256" key="1">
    <source>
        <dbReference type="SAM" id="MobiDB-lite"/>
    </source>
</evidence>
<feature type="chain" id="PRO_5025503579" evidence="2">
    <location>
        <begin position="18"/>
        <end position="253"/>
    </location>
</feature>
<sequence length="253" mass="25129">MHSSSTLATLFVAGVSAAGYTPQGYGSSSSSSSSSAVVGYGTGAPALPSFTLAPQEVKSSSASTSTCTEEEGRVGPASGYGPGYPVGTGGFSWGVAKATGGIHDTCGNLGKGLSCITRTVHFHPTGAHSGRPLPTGFNRYKEGYGPVRRGYGHGQGREHGGQFGVLQASGGLFHPDCVVDYPGSYSSTVDAKGAPQVVPVGPTVVDCWSAGFPSAQGTGPVPAATTTAPPAVGNAYASSSVAANAYVPKSYGV</sequence>
<keyword evidence="2" id="KW-0732">Signal</keyword>
<evidence type="ECO:0000313" key="3">
    <source>
        <dbReference type="EMBL" id="KAF2106472.1"/>
    </source>
</evidence>
<evidence type="ECO:0000313" key="4">
    <source>
        <dbReference type="Proteomes" id="UP000799770"/>
    </source>
</evidence>
<dbReference type="AlphaFoldDB" id="A0A6A5YGT9"/>
<protein>
    <submittedName>
        <fullName evidence="3">Uncharacterized protein</fullName>
    </submittedName>
</protein>
<feature type="signal peptide" evidence="2">
    <location>
        <begin position="1"/>
        <end position="17"/>
    </location>
</feature>
<dbReference type="Proteomes" id="UP000799770">
    <property type="component" value="Unassembled WGS sequence"/>
</dbReference>
<evidence type="ECO:0000256" key="2">
    <source>
        <dbReference type="SAM" id="SignalP"/>
    </source>
</evidence>
<keyword evidence="4" id="KW-1185">Reference proteome</keyword>
<organism evidence="3 4">
    <name type="scientific">Lophiotrema nucula</name>
    <dbReference type="NCBI Taxonomy" id="690887"/>
    <lineage>
        <taxon>Eukaryota</taxon>
        <taxon>Fungi</taxon>
        <taxon>Dikarya</taxon>
        <taxon>Ascomycota</taxon>
        <taxon>Pezizomycotina</taxon>
        <taxon>Dothideomycetes</taxon>
        <taxon>Pleosporomycetidae</taxon>
        <taxon>Pleosporales</taxon>
        <taxon>Lophiotremataceae</taxon>
        <taxon>Lophiotrema</taxon>
    </lineage>
</organism>
<name>A0A6A5YGT9_9PLEO</name>
<reference evidence="3" key="1">
    <citation type="journal article" date="2020" name="Stud. Mycol.">
        <title>101 Dothideomycetes genomes: a test case for predicting lifestyles and emergence of pathogens.</title>
        <authorList>
            <person name="Haridas S."/>
            <person name="Albert R."/>
            <person name="Binder M."/>
            <person name="Bloem J."/>
            <person name="Labutti K."/>
            <person name="Salamov A."/>
            <person name="Andreopoulos B."/>
            <person name="Baker S."/>
            <person name="Barry K."/>
            <person name="Bills G."/>
            <person name="Bluhm B."/>
            <person name="Cannon C."/>
            <person name="Castanera R."/>
            <person name="Culley D."/>
            <person name="Daum C."/>
            <person name="Ezra D."/>
            <person name="Gonzalez J."/>
            <person name="Henrissat B."/>
            <person name="Kuo A."/>
            <person name="Liang C."/>
            <person name="Lipzen A."/>
            <person name="Lutzoni F."/>
            <person name="Magnuson J."/>
            <person name="Mondo S."/>
            <person name="Nolan M."/>
            <person name="Ohm R."/>
            <person name="Pangilinan J."/>
            <person name="Park H.-J."/>
            <person name="Ramirez L."/>
            <person name="Alfaro M."/>
            <person name="Sun H."/>
            <person name="Tritt A."/>
            <person name="Yoshinaga Y."/>
            <person name="Zwiers L.-H."/>
            <person name="Turgeon B."/>
            <person name="Goodwin S."/>
            <person name="Spatafora J."/>
            <person name="Crous P."/>
            <person name="Grigoriev I."/>
        </authorList>
    </citation>
    <scope>NUCLEOTIDE SEQUENCE</scope>
    <source>
        <strain evidence="3">CBS 627.86</strain>
    </source>
</reference>
<dbReference type="EMBL" id="ML977362">
    <property type="protein sequence ID" value="KAF2106472.1"/>
    <property type="molecule type" value="Genomic_DNA"/>
</dbReference>